<proteinExistence type="predicted"/>
<accession>A0ABT5GL77</accession>
<evidence type="ECO:0008006" key="3">
    <source>
        <dbReference type="Google" id="ProtNLM"/>
    </source>
</evidence>
<comment type="caution">
    <text evidence="1">The sequence shown here is derived from an EMBL/GenBank/DDBJ whole genome shotgun (WGS) entry which is preliminary data.</text>
</comment>
<dbReference type="Proteomes" id="UP001150259">
    <property type="component" value="Unassembled WGS sequence"/>
</dbReference>
<sequence>MCPNNITITTGLVNATTAQELLDQIEAGAIDPAKFVTHRFTFDQILDAYDTFADAAGNRALKVVITAS</sequence>
<dbReference type="RefSeq" id="WP_272463487.1">
    <property type="nucleotide sequence ID" value="NZ_JAPFQL010000093.1"/>
</dbReference>
<evidence type="ECO:0000313" key="2">
    <source>
        <dbReference type="Proteomes" id="UP001150259"/>
    </source>
</evidence>
<organism evidence="1 2">
    <name type="scientific">Intrasporangium calvum</name>
    <dbReference type="NCBI Taxonomy" id="53358"/>
    <lineage>
        <taxon>Bacteria</taxon>
        <taxon>Bacillati</taxon>
        <taxon>Actinomycetota</taxon>
        <taxon>Actinomycetes</taxon>
        <taxon>Micrococcales</taxon>
        <taxon>Intrasporangiaceae</taxon>
        <taxon>Intrasporangium</taxon>
    </lineage>
</organism>
<reference evidence="1 2" key="1">
    <citation type="submission" date="2022-11" db="EMBL/GenBank/DDBJ databases">
        <title>Anaerobic phenanthrene biodegradation by a DNRA strain PheN6.</title>
        <authorList>
            <person name="Zhang Z."/>
        </authorList>
    </citation>
    <scope>NUCLEOTIDE SEQUENCE [LARGE SCALE GENOMIC DNA]</scope>
    <source>
        <strain evidence="1 2">PheN6</strain>
    </source>
</reference>
<evidence type="ECO:0000313" key="1">
    <source>
        <dbReference type="EMBL" id="MDC5698927.1"/>
    </source>
</evidence>
<gene>
    <name evidence="1" type="ORF">OO014_16870</name>
</gene>
<keyword evidence="2" id="KW-1185">Reference proteome</keyword>
<protein>
    <recommendedName>
        <fullName evidence="3">Alcohol dehydrogenase</fullName>
    </recommendedName>
</protein>
<dbReference type="EMBL" id="JAPFQL010000093">
    <property type="protein sequence ID" value="MDC5698927.1"/>
    <property type="molecule type" value="Genomic_DNA"/>
</dbReference>
<name>A0ABT5GL77_9MICO</name>
<dbReference type="Gene3D" id="3.90.180.10">
    <property type="entry name" value="Medium-chain alcohol dehydrogenases, catalytic domain"/>
    <property type="match status" value="1"/>
</dbReference>